<sequence length="67" mass="7432">MEHKPFVRHREAALALLYHDKGLNRVEGGFLGQLVADPSPLSYKQADWLAALLERAGLPPIAEEQVP</sequence>
<organism evidence="1 2">
    <name type="scientific">Aurantiacibacter gilvus</name>
    <dbReference type="NCBI Taxonomy" id="3139141"/>
    <lineage>
        <taxon>Bacteria</taxon>
        <taxon>Pseudomonadati</taxon>
        <taxon>Pseudomonadota</taxon>
        <taxon>Alphaproteobacteria</taxon>
        <taxon>Sphingomonadales</taxon>
        <taxon>Erythrobacteraceae</taxon>
        <taxon>Aurantiacibacter</taxon>
    </lineage>
</organism>
<reference evidence="1 2" key="1">
    <citation type="submission" date="2024-04" db="EMBL/GenBank/DDBJ databases">
        <title>Aurantiacibacter sp. DGU6 16S ribosomal RNA gene Genome sequencing and assembly.</title>
        <authorList>
            <person name="Park S."/>
        </authorList>
    </citation>
    <scope>NUCLEOTIDE SEQUENCE [LARGE SCALE GENOMIC DNA]</scope>
    <source>
        <strain evidence="1 2">DGU6</strain>
    </source>
</reference>
<name>A0ABU9IJ26_9SPHN</name>
<comment type="caution">
    <text evidence="1">The sequence shown here is derived from an EMBL/GenBank/DDBJ whole genome shotgun (WGS) entry which is preliminary data.</text>
</comment>
<protein>
    <submittedName>
        <fullName evidence="1">Uncharacterized protein</fullName>
    </submittedName>
</protein>
<evidence type="ECO:0000313" key="2">
    <source>
        <dbReference type="Proteomes" id="UP001497045"/>
    </source>
</evidence>
<proteinExistence type="predicted"/>
<dbReference type="RefSeq" id="WP_341674444.1">
    <property type="nucleotide sequence ID" value="NZ_JBBYHV010000002.1"/>
</dbReference>
<evidence type="ECO:0000313" key="1">
    <source>
        <dbReference type="EMBL" id="MEL1251903.1"/>
    </source>
</evidence>
<keyword evidence="2" id="KW-1185">Reference proteome</keyword>
<accession>A0ABU9IJ26</accession>
<gene>
    <name evidence="1" type="ORF">AAEO60_14595</name>
</gene>
<dbReference type="EMBL" id="JBBYHV010000002">
    <property type="protein sequence ID" value="MEL1251903.1"/>
    <property type="molecule type" value="Genomic_DNA"/>
</dbReference>
<dbReference type="Proteomes" id="UP001497045">
    <property type="component" value="Unassembled WGS sequence"/>
</dbReference>